<evidence type="ECO:0000259" key="4">
    <source>
        <dbReference type="Pfam" id="PF24564"/>
    </source>
</evidence>
<dbReference type="PANTHER" id="PTHR36681:SF3">
    <property type="entry name" value="NUCLEAR GTPASE, GERMINAL CENTER-ASSOCIATED, TANDEM DUPLICATE 3"/>
    <property type="match status" value="1"/>
</dbReference>
<dbReference type="Gene3D" id="3.40.50.300">
    <property type="entry name" value="P-loop containing nucleotide triphosphate hydrolases"/>
    <property type="match status" value="1"/>
</dbReference>
<feature type="region of interest" description="Disordered" evidence="2">
    <location>
        <begin position="499"/>
        <end position="547"/>
    </location>
</feature>
<comment type="caution">
    <text evidence="5">The sequence shown here is derived from an EMBL/GenBank/DDBJ whole genome shotgun (WGS) entry which is preliminary data.</text>
</comment>
<feature type="compositionally biased region" description="Basic residues" evidence="2">
    <location>
        <begin position="237"/>
        <end position="247"/>
    </location>
</feature>
<feature type="compositionally biased region" description="Low complexity" evidence="2">
    <location>
        <begin position="1437"/>
        <end position="1447"/>
    </location>
</feature>
<feature type="compositionally biased region" description="Acidic residues" evidence="2">
    <location>
        <begin position="1491"/>
        <end position="1551"/>
    </location>
</feature>
<feature type="region of interest" description="Disordered" evidence="2">
    <location>
        <begin position="850"/>
        <end position="879"/>
    </location>
</feature>
<dbReference type="Pfam" id="PF00350">
    <property type="entry name" value="Dynamin_N"/>
    <property type="match status" value="1"/>
</dbReference>
<dbReference type="SUPFAM" id="SSF52540">
    <property type="entry name" value="P-loop containing nucleoside triphosphate hydrolases"/>
    <property type="match status" value="1"/>
</dbReference>
<dbReference type="InterPro" id="IPR045063">
    <property type="entry name" value="Dynamin_N"/>
</dbReference>
<organism evidence="5 6">
    <name type="scientific">Ganoderma sinense ZZ0214-1</name>
    <dbReference type="NCBI Taxonomy" id="1077348"/>
    <lineage>
        <taxon>Eukaryota</taxon>
        <taxon>Fungi</taxon>
        <taxon>Dikarya</taxon>
        <taxon>Basidiomycota</taxon>
        <taxon>Agaricomycotina</taxon>
        <taxon>Agaricomycetes</taxon>
        <taxon>Polyporales</taxon>
        <taxon>Polyporaceae</taxon>
        <taxon>Ganoderma</taxon>
    </lineage>
</organism>
<keyword evidence="1" id="KW-0175">Coiled coil</keyword>
<evidence type="ECO:0000256" key="1">
    <source>
        <dbReference type="SAM" id="Coils"/>
    </source>
</evidence>
<evidence type="ECO:0000313" key="5">
    <source>
        <dbReference type="EMBL" id="PIL36747.1"/>
    </source>
</evidence>
<dbReference type="Proteomes" id="UP000230002">
    <property type="component" value="Unassembled WGS sequence"/>
</dbReference>
<feature type="compositionally biased region" description="Low complexity" evidence="2">
    <location>
        <begin position="321"/>
        <end position="330"/>
    </location>
</feature>
<keyword evidence="6" id="KW-1185">Reference proteome</keyword>
<dbReference type="InterPro" id="IPR027417">
    <property type="entry name" value="P-loop_NTPase"/>
</dbReference>
<feature type="compositionally biased region" description="Basic and acidic residues" evidence="2">
    <location>
        <begin position="135"/>
        <end position="182"/>
    </location>
</feature>
<proteinExistence type="predicted"/>
<feature type="coiled-coil region" evidence="1">
    <location>
        <begin position="1357"/>
        <end position="1391"/>
    </location>
</feature>
<evidence type="ECO:0000259" key="3">
    <source>
        <dbReference type="Pfam" id="PF00350"/>
    </source>
</evidence>
<feature type="region of interest" description="Disordered" evidence="2">
    <location>
        <begin position="1421"/>
        <end position="1553"/>
    </location>
</feature>
<dbReference type="PANTHER" id="PTHR36681">
    <property type="entry name" value="NUCLEAR GTPASE, GERMINAL CENTER-ASSOCIATED, TANDEM DUPLICATE 3"/>
    <property type="match status" value="1"/>
</dbReference>
<name>A0A2G8SSJ9_9APHY</name>
<feature type="domain" description="DUF7605" evidence="4">
    <location>
        <begin position="1834"/>
        <end position="1997"/>
    </location>
</feature>
<dbReference type="InterPro" id="IPR056024">
    <property type="entry name" value="DUF7605"/>
</dbReference>
<feature type="compositionally biased region" description="Polar residues" evidence="2">
    <location>
        <begin position="92"/>
        <end position="104"/>
    </location>
</feature>
<dbReference type="Pfam" id="PF24564">
    <property type="entry name" value="DUF7605"/>
    <property type="match status" value="1"/>
</dbReference>
<feature type="region of interest" description="Disordered" evidence="2">
    <location>
        <begin position="285"/>
        <end position="430"/>
    </location>
</feature>
<protein>
    <recommendedName>
        <fullName evidence="7">Transporter</fullName>
    </recommendedName>
</protein>
<evidence type="ECO:0008006" key="7">
    <source>
        <dbReference type="Google" id="ProtNLM"/>
    </source>
</evidence>
<evidence type="ECO:0000313" key="6">
    <source>
        <dbReference type="Proteomes" id="UP000230002"/>
    </source>
</evidence>
<feature type="region of interest" description="Disordered" evidence="2">
    <location>
        <begin position="59"/>
        <end position="252"/>
    </location>
</feature>
<feature type="region of interest" description="Disordered" evidence="2">
    <location>
        <begin position="1"/>
        <end position="29"/>
    </location>
</feature>
<feature type="compositionally biased region" description="Basic and acidic residues" evidence="2">
    <location>
        <begin position="376"/>
        <end position="387"/>
    </location>
</feature>
<dbReference type="EMBL" id="AYKW01000001">
    <property type="protein sequence ID" value="PIL36747.1"/>
    <property type="molecule type" value="Genomic_DNA"/>
</dbReference>
<feature type="compositionally biased region" description="Basic and acidic residues" evidence="2">
    <location>
        <begin position="415"/>
        <end position="427"/>
    </location>
</feature>
<reference evidence="5 6" key="1">
    <citation type="journal article" date="2015" name="Sci. Rep.">
        <title>Chromosome-level genome map provides insights into diverse defense mechanisms in the medicinal fungus Ganoderma sinense.</title>
        <authorList>
            <person name="Zhu Y."/>
            <person name="Xu J."/>
            <person name="Sun C."/>
            <person name="Zhou S."/>
            <person name="Xu H."/>
            <person name="Nelson D.R."/>
            <person name="Qian J."/>
            <person name="Song J."/>
            <person name="Luo H."/>
            <person name="Xiang L."/>
            <person name="Li Y."/>
            <person name="Xu Z."/>
            <person name="Ji A."/>
            <person name="Wang L."/>
            <person name="Lu S."/>
            <person name="Hayward A."/>
            <person name="Sun W."/>
            <person name="Li X."/>
            <person name="Schwartz D.C."/>
            <person name="Wang Y."/>
            <person name="Chen S."/>
        </authorList>
    </citation>
    <scope>NUCLEOTIDE SEQUENCE [LARGE SCALE GENOMIC DNA]</scope>
    <source>
        <strain evidence="5 6">ZZ0214-1</strain>
    </source>
</reference>
<feature type="compositionally biased region" description="Basic and acidic residues" evidence="2">
    <location>
        <begin position="192"/>
        <end position="208"/>
    </location>
</feature>
<feature type="region of interest" description="Disordered" evidence="2">
    <location>
        <begin position="1216"/>
        <end position="1238"/>
    </location>
</feature>
<dbReference type="STRING" id="1077348.A0A2G8SSJ9"/>
<feature type="compositionally biased region" description="Polar residues" evidence="2">
    <location>
        <begin position="1"/>
        <end position="18"/>
    </location>
</feature>
<accession>A0A2G8SSJ9</accession>
<sequence length="2085" mass="231178">MSSVSVHDSRLPTLSSPNLRKLDSSKHDKDRFLRSYLRSQQAHLSSYVAKGKAVTASWNVEEIDAPPKKSSTTRDVDLESGFGTPILKPRAATTSKAGAQTQDVNQDRRRPRRKAGKENEGRGSSVSVEVAQEDVAARGERDDDRGVGDSRGAKRVWSKEVRSTSTPKEKVPAGSKPKEKVPRKPPAQGRGRGRESEDEYRNRLAERRERRRAKKAIVDPKPSPPASETSSHDSGDRKKKLNGKKGKGLSMPAGLALMHGFSATNIGKNRLTLEPAIGVFNKGKASAKTIVKEKRPASKAKLFSENVFLGKAKANGRKAASSSSESSGSNRRTERESEGASTEPGHFKGKANSLERNTKKRKRSRPPSTVDASLAELKEAAPHDQARPGRRRKPDRAKSPVWDIESEGGQLPSESHSDEHVSSDTRTKVSGTLLLDTRAFNSKWAIPKDQENSLSTEHANHMIELQDDHQSDGASTIDPSHSASQVAYRGTVFSRFFPRSSSTRGKGAIEDSVCHNDTTPPVAQPASRRENVPDDPHDTVQSRMAHPAWDIPVDTLDTMHEDCAEPLLSPPRPPSSLPVHDKSPLLATAGPSSSTSSSRSRREYILGGSQEDPLYVDTSYNTYPEYASSMSFNLPSSPPIRMGEIEPMDFEDEPTASACDWTTEFLELLGEEMPADLFLSNVAGYASSSEQPTGEDDNLGVHAETIEEEPSAARDVDTWKLEGEDVPEAIFDAYLIEEDSYGVDYPKEYVLEHSGSAPASWRGSPEEVDDIPRPRKRVKFSDDVRCYEDGRDTADIELGEVWKWQPEPDINDADSDGLDEVGLSEFCDPDGRSADAVDPEAALSEAEDLDVAVEDESSQPEEDEGGVPSEMEEERSVLGSLQRFSQGRALLMGVASEIGADSFGTRLAVRFLAGAVMSLKENDAPRAGVYIKPEPEEQRLAPLSRSGSWQAAQPPADVKPRVKPEPVDSTRIPAQGQAVKPDPYLQQDEKMAVQPQPPPPPKSYYKVYEKADDISYVPEDALKEGLGMVRALKASIKTIDLGSKMRQDVWAAEIENLLGQGAPTTMIAVCGATGAGKSSILNAILDDNIVPTSGMRACTAVVTEIGHHKKKTIDGDVSFLSEQEWRDELKVLLDDLVDEDGNLKRSTDLRSDAGIAWSKVHAVYPNITQEQLIRMSVDQIIAKDQKIAKLLGTTKHISVSDSRTFAKEISKYIDSKDQKRGDKKDKKKDKDKDKKKDKDEPAYWPLIRQVRVWCNAKALSTGAVLVDLPGVADANAARNNIAKDYMKKCDCVWILAPITRAVDDKTARDLMGDAFKMQLMMDGNYDANAITFIATKCDDISCSEVIRALNLDDDPELEGIEEEITNSKHEIDEWKDKKTEAENAAKDVDAQLKQSRAFLQEYQDHLRALENGELFEPLLTAKKKTPKKAPSDKAESVSDSDSSSGSESEAEDDDDEPKSKKRKRSSKSERPSKKRKESVEKDDDKEKEDEPMSVDDEDDFMVEDELNFDDEDEEMEKEKDDSDSDSDSDSESGSEKGDEEEEENEEEEEVTIESLKAKIEEVKQAIKDGRVQLSGFKQQRKDAVDMLASLKKRQNDAQRRKNAFCSLKRSEFSRDVLKEDFRTGLKDLDDAEQEQKNPDNFDPTINIRDYEAIDLPVFTCSARDYVRIKGQVKGDGDPTCFTKVDDTGVPALQQWCHHLTVSSRSRAARAFLTHLTTFAKTVRVFLQGIGEVTEADRFAMKDQWESDMLDPEEDDPYYSGLMASSDDDYRHLLADMNLYTMKQTKVDRNGEPIGVTPRLVKEFEKVVESCVEELQERFRDGLEERCQVGATNAASSAVQTSDTFAASMHWATYRATLRRHGSWRSDLNVELSNPFTRQIASSWSKVFEADLFASFEKSTTEVIQKLLIDVETSAAAGLKDRAKGQGELCMEEARIALGKTLDVVNQTMTTEQKEVSRCLAPHICDQLIEGYDRAMEERGRGSVARQKAVFHDFIAKSKDYIFTDAADVIMTRLSKAAEAVGAALNDALKELAKKIEVSIAVLWEGVRDDPAQVRARADVVETVCEILQQVEFWKNAERLPQAMLA</sequence>
<gene>
    <name evidence="5" type="ORF">GSI_00436</name>
</gene>
<dbReference type="OrthoDB" id="3598281at2759"/>
<feature type="region of interest" description="Disordered" evidence="2">
    <location>
        <begin position="563"/>
        <end position="610"/>
    </location>
</feature>
<feature type="compositionally biased region" description="Basic and acidic residues" evidence="2">
    <location>
        <begin position="1466"/>
        <end position="1490"/>
    </location>
</feature>
<feature type="region of interest" description="Disordered" evidence="2">
    <location>
        <begin position="940"/>
        <end position="984"/>
    </location>
</feature>
<feature type="compositionally biased region" description="Basic and acidic residues" evidence="2">
    <location>
        <begin position="527"/>
        <end position="540"/>
    </location>
</feature>
<feature type="compositionally biased region" description="Acidic residues" evidence="2">
    <location>
        <begin position="850"/>
        <end position="873"/>
    </location>
</feature>
<evidence type="ECO:0000256" key="2">
    <source>
        <dbReference type="SAM" id="MobiDB-lite"/>
    </source>
</evidence>
<feature type="compositionally biased region" description="Basic and acidic residues" evidence="2">
    <location>
        <begin position="958"/>
        <end position="968"/>
    </location>
</feature>
<feature type="domain" description="Dynamin N-terminal" evidence="3">
    <location>
        <begin position="1067"/>
        <end position="1310"/>
    </location>
</feature>
<feature type="compositionally biased region" description="Basic and acidic residues" evidence="2">
    <location>
        <begin position="20"/>
        <end position="29"/>
    </location>
</feature>